<dbReference type="HAMAP" id="MF_02033">
    <property type="entry name" value="FtsA"/>
    <property type="match status" value="1"/>
</dbReference>
<keyword evidence="4 5" id="KW-0131">Cell cycle</keyword>
<evidence type="ECO:0000256" key="2">
    <source>
        <dbReference type="ARBA" id="ARBA00022618"/>
    </source>
</evidence>
<dbReference type="Gene3D" id="3.30.1490.110">
    <property type="match status" value="1"/>
</dbReference>
<comment type="function">
    <text evidence="5 6">Cell division protein that is involved in the assembly of the Z ring. May serve as a membrane anchor for the Z ring.</text>
</comment>
<dbReference type="PIRSF" id="PIRSF003101">
    <property type="entry name" value="FtsA"/>
    <property type="match status" value="1"/>
</dbReference>
<dbReference type="SUPFAM" id="SSF53067">
    <property type="entry name" value="Actin-like ATPase domain"/>
    <property type="match status" value="2"/>
</dbReference>
<dbReference type="AlphaFoldDB" id="G8D469"/>
<dbReference type="PANTHER" id="PTHR32432">
    <property type="entry name" value="CELL DIVISION PROTEIN FTSA-RELATED"/>
    <property type="match status" value="1"/>
</dbReference>
<dbReference type="InterPro" id="IPR003494">
    <property type="entry name" value="SHS2_FtsA"/>
</dbReference>
<evidence type="ECO:0000256" key="1">
    <source>
        <dbReference type="ARBA" id="ARBA00022475"/>
    </source>
</evidence>
<evidence type="ECO:0000256" key="4">
    <source>
        <dbReference type="ARBA" id="ARBA00023306"/>
    </source>
</evidence>
<accession>G8D469</accession>
<dbReference type="Gene3D" id="3.30.420.40">
    <property type="match status" value="2"/>
</dbReference>
<evidence type="ECO:0000256" key="3">
    <source>
        <dbReference type="ARBA" id="ARBA00023136"/>
    </source>
</evidence>
<dbReference type="GO" id="GO:0032153">
    <property type="term" value="C:cell division site"/>
    <property type="evidence" value="ECO:0007669"/>
    <property type="project" value="UniProtKB-UniRule"/>
</dbReference>
<dbReference type="InterPro" id="IPR050696">
    <property type="entry name" value="FtsA/MreB"/>
</dbReference>
<dbReference type="InterPro" id="IPR043129">
    <property type="entry name" value="ATPase_NBD"/>
</dbReference>
<reference evidence="8" key="1">
    <citation type="journal article" date="2011" name="ACS Chem. Biol.">
        <title>Meta-omic Characterization of the Marine Invertebrate Microbial Consortium That Produces the Chemotherapeutic Natural Product ET-743.</title>
        <authorList>
            <person name="Rath C.M."/>
            <person name="Janto B."/>
            <person name="Earl J."/>
            <person name="Ahmed A."/>
            <person name="Hu F.Z."/>
            <person name="Hiller L."/>
            <person name="Dahlgren M."/>
            <person name="Kreft R."/>
            <person name="Yu F."/>
            <person name="Wolff J.J."/>
            <person name="Kweon H.K."/>
            <person name="Christiansen M.A."/>
            <person name="Hakansson K."/>
            <person name="Williams R.M."/>
            <person name="Ehrlich G.D."/>
            <person name="Sherman D.H."/>
        </authorList>
    </citation>
    <scope>NUCLEOTIDE SEQUENCE</scope>
</reference>
<sequence length="415" mass="46195">MPKIFEENNIISILDIGTSKVLSLIAKKEKNNEINIIGFGIHPTDGLKKGIIINIEKTVESIKKSLEKSQNMAGITIHSVYVNISGINIQGLNSNGIVAVKNKEINLSDVYQVINSAKIIPISNSQKILHILPQEFIVDNQKGIIDPIGISGTRLESKVYLILSSLSIFQNIAKCLYQCNLQILDIILGQFAASYSVLTYEEKEIGTCLIDIGSGITNIIVFINGVVHHVYNLPISGSEVTNDIAHALVISNNEAESLKIQHGLALSKLASSEESIEIKSSIKEYNRYFSIKDIASVIEARYEEIFSLIYSNLEVNNFINKINAGIVLVGGGSKINALLKLAESIFKLPVRLGIPNKYIKSSYDISNIQEDISYATGIGLLLYSDKQKKYRSINHFAKKKFLFWKKIKNWLYKNF</sequence>
<comment type="subunit">
    <text evidence="5">Self-interacts. Interacts with FtsZ.</text>
</comment>
<organism evidence="8">
    <name type="scientific">Candidatus Endecteinascidia fromenterensis</name>
    <dbReference type="NCBI Taxonomy" id="266021"/>
    <lineage>
        <taxon>Bacteria</taxon>
        <taxon>Pseudomonadati</taxon>
        <taxon>Pseudomonadota</taxon>
        <taxon>Gammaproteobacteria</taxon>
        <taxon>Thiotrichales</taxon>
        <taxon>Candidatus Endecteinascidia</taxon>
    </lineage>
</organism>
<evidence type="ECO:0000259" key="7">
    <source>
        <dbReference type="SMART" id="SM00842"/>
    </source>
</evidence>
<dbReference type="EMBL" id="HQ542106">
    <property type="protein sequence ID" value="ADQ20049.1"/>
    <property type="molecule type" value="Genomic_DNA"/>
</dbReference>
<dbReference type="GO" id="GO:0043093">
    <property type="term" value="P:FtsZ-dependent cytokinesis"/>
    <property type="evidence" value="ECO:0007669"/>
    <property type="project" value="UniProtKB-UniRule"/>
</dbReference>
<dbReference type="GO" id="GO:0009898">
    <property type="term" value="C:cytoplasmic side of plasma membrane"/>
    <property type="evidence" value="ECO:0007669"/>
    <property type="project" value="UniProtKB-UniRule"/>
</dbReference>
<protein>
    <recommendedName>
        <fullName evidence="5 6">Cell division protein FtsA</fullName>
    </recommendedName>
</protein>
<keyword evidence="1 5" id="KW-1003">Cell membrane</keyword>
<dbReference type="Pfam" id="PF02491">
    <property type="entry name" value="SHS2_FTSA"/>
    <property type="match status" value="1"/>
</dbReference>
<comment type="subcellular location">
    <subcellularLocation>
        <location evidence="5">Cell membrane</location>
        <topology evidence="5">Peripheral membrane protein</topology>
        <orientation evidence="5">Cytoplasmic side</orientation>
    </subcellularLocation>
    <text evidence="5">Localizes to the Z ring in an FtsZ-dependent manner. Targeted to the membrane through a conserved C-terminal amphipathic helix.</text>
</comment>
<dbReference type="SMART" id="SM00842">
    <property type="entry name" value="FtsA"/>
    <property type="match status" value="1"/>
</dbReference>
<dbReference type="Pfam" id="PF14450">
    <property type="entry name" value="FtsA"/>
    <property type="match status" value="1"/>
</dbReference>
<dbReference type="CDD" id="cd24048">
    <property type="entry name" value="ASKHA_NBD_FtsA"/>
    <property type="match status" value="1"/>
</dbReference>
<evidence type="ECO:0000256" key="5">
    <source>
        <dbReference type="HAMAP-Rule" id="MF_02033"/>
    </source>
</evidence>
<dbReference type="InterPro" id="IPR020823">
    <property type="entry name" value="Cell_div_FtsA"/>
</dbReference>
<comment type="similarity">
    <text evidence="5 6">Belongs to the FtsA/MreB family.</text>
</comment>
<dbReference type="NCBIfam" id="TIGR01174">
    <property type="entry name" value="ftsA"/>
    <property type="match status" value="1"/>
</dbReference>
<name>G8D469_9GAMM</name>
<dbReference type="PANTHER" id="PTHR32432:SF4">
    <property type="entry name" value="CELL DIVISION PROTEIN FTSA"/>
    <property type="match status" value="1"/>
</dbReference>
<keyword evidence="2 5" id="KW-0132">Cell division</keyword>
<keyword evidence="3 5" id="KW-0472">Membrane</keyword>
<feature type="domain" description="SHS2" evidence="7">
    <location>
        <begin position="11"/>
        <end position="197"/>
    </location>
</feature>
<evidence type="ECO:0000313" key="8">
    <source>
        <dbReference type="EMBL" id="ADQ20049.1"/>
    </source>
</evidence>
<evidence type="ECO:0000256" key="6">
    <source>
        <dbReference type="PIRNR" id="PIRNR003101"/>
    </source>
</evidence>
<proteinExistence type="inferred from homology"/>
<gene>
    <name evidence="8" type="primary">etrD</name>
    <name evidence="5" type="synonym">ftsA</name>
    <name evidence="8" type="ORF">ETU_000031</name>
</gene>